<feature type="compositionally biased region" description="Acidic residues" evidence="1">
    <location>
        <begin position="365"/>
        <end position="392"/>
    </location>
</feature>
<feature type="region of interest" description="Disordered" evidence="1">
    <location>
        <begin position="250"/>
        <end position="274"/>
    </location>
</feature>
<protein>
    <recommendedName>
        <fullName evidence="4">Transcription initiation factor IIF subunit alpha</fullName>
    </recommendedName>
</protein>
<feature type="compositionally biased region" description="Pro residues" evidence="1">
    <location>
        <begin position="485"/>
        <end position="504"/>
    </location>
</feature>
<feature type="compositionally biased region" description="Basic and acidic residues" evidence="1">
    <location>
        <begin position="414"/>
        <end position="424"/>
    </location>
</feature>
<feature type="compositionally biased region" description="Acidic residues" evidence="1">
    <location>
        <begin position="460"/>
        <end position="481"/>
    </location>
</feature>
<dbReference type="InterPro" id="IPR008851">
    <property type="entry name" value="TFIIF-alpha"/>
</dbReference>
<evidence type="ECO:0000313" key="2">
    <source>
        <dbReference type="EMBL" id="GLI60992.1"/>
    </source>
</evidence>
<feature type="region of interest" description="Disordered" evidence="1">
    <location>
        <begin position="302"/>
        <end position="594"/>
    </location>
</feature>
<feature type="compositionally biased region" description="Basic and acidic residues" evidence="1">
    <location>
        <begin position="517"/>
        <end position="530"/>
    </location>
</feature>
<comment type="caution">
    <text evidence="2">The sequence shown here is derived from an EMBL/GenBank/DDBJ whole genome shotgun (WGS) entry which is preliminary data.</text>
</comment>
<keyword evidence="3" id="KW-1185">Reference proteome</keyword>
<feature type="compositionally biased region" description="Basic residues" evidence="1">
    <location>
        <begin position="322"/>
        <end position="331"/>
    </location>
</feature>
<feature type="compositionally biased region" description="Acidic residues" evidence="1">
    <location>
        <begin position="402"/>
        <end position="413"/>
    </location>
</feature>
<evidence type="ECO:0000313" key="3">
    <source>
        <dbReference type="Proteomes" id="UP001165090"/>
    </source>
</evidence>
<feature type="compositionally biased region" description="Low complexity" evidence="1">
    <location>
        <begin position="447"/>
        <end position="459"/>
    </location>
</feature>
<feature type="compositionally biased region" description="Acidic residues" evidence="1">
    <location>
        <begin position="425"/>
        <end position="435"/>
    </location>
</feature>
<feature type="compositionally biased region" description="Acidic residues" evidence="1">
    <location>
        <begin position="337"/>
        <end position="347"/>
    </location>
</feature>
<reference evidence="2 3" key="1">
    <citation type="journal article" date="2023" name="IScience">
        <title>Expanded male sex-determining region conserved during the evolution of homothallism in the green alga Volvox.</title>
        <authorList>
            <person name="Yamamoto K."/>
            <person name="Matsuzaki R."/>
            <person name="Mahakham W."/>
            <person name="Heman W."/>
            <person name="Sekimoto H."/>
            <person name="Kawachi M."/>
            <person name="Minakuchi Y."/>
            <person name="Toyoda A."/>
            <person name="Nozaki H."/>
        </authorList>
    </citation>
    <scope>NUCLEOTIDE SEQUENCE [LARGE SCALE GENOMIC DNA]</scope>
    <source>
        <strain evidence="2 3">NIES-4468</strain>
    </source>
</reference>
<accession>A0ABQ5RTR1</accession>
<dbReference type="Proteomes" id="UP001165090">
    <property type="component" value="Unassembled WGS sequence"/>
</dbReference>
<evidence type="ECO:0000256" key="1">
    <source>
        <dbReference type="SAM" id="MobiDB-lite"/>
    </source>
</evidence>
<feature type="compositionally biased region" description="Low complexity" evidence="1">
    <location>
        <begin position="542"/>
        <end position="570"/>
    </location>
</feature>
<dbReference type="PANTHER" id="PTHR13011:SF0">
    <property type="entry name" value="GENERAL TRANSCRIPTION FACTOR IIF SUBUNIT 1"/>
    <property type="match status" value="1"/>
</dbReference>
<feature type="compositionally biased region" description="Basic and acidic residues" evidence="1">
    <location>
        <begin position="436"/>
        <end position="446"/>
    </location>
</feature>
<proteinExistence type="predicted"/>
<feature type="compositionally biased region" description="Acidic residues" evidence="1">
    <location>
        <begin position="302"/>
        <end position="312"/>
    </location>
</feature>
<sequence>MSQPLELGLCAQVLDVIPPGPIHRNRRSAVAKFSHVLVIALSLAVSVLEFNSTVLAVVSLPGYHIFPTSPSPCGSVSQTSGTRSAALAFYRTRGPARLRNWRLARRRRQLASCGSNSSNSSSCTYSVQGLSECAGCCFKVPLVLEQRDASAGAGGAPAAVFKGVPEGGGAANVEGPPLHYVLFRSGNQVTAFPAEQWFAFKPHVDRRGLLDSVTAANAAAGRQPPSTGPGAGKGAAPLGFLAMRLVPKSQRLEKQRQEEEARERQEQVAAGRLLPLAGAVEDELGPGGRLKRFVDEDELEEELFGDNDEEDEGTRFGGKGAKAGKKGRGRGLKTADGEELGEDEVPEDLYAGPGADEDLRPEKPEEAEDWEHEFAPDDDDQDQGQDEVYEDDPGLRKKLGIEGDEEDEEEEADEQAKKLKKLGDPDDSDQEEDEEERKKKEEEAKRQQAAAGGSGVAAAAEEDEPGDEDEDDLDELDEMEEEPKPPPVRPSPAPPMAAKPPVAPGIPASAAAGGKRKAPEDSRPATEVTKRARTATPPPPVQAAGAAAIAAKPAAPVAAGTAAAATGPVVSQPQRPAGPPAGGGGAAAVAPGPGPAITAEEVVKLLRSQPNGIMPFQDFTRYFAKRTTTPELRAGLKSLTVSLCKSSKNESGQLLVSLKK</sequence>
<feature type="compositionally biased region" description="Basic and acidic residues" evidence="1">
    <location>
        <begin position="250"/>
        <end position="266"/>
    </location>
</feature>
<evidence type="ECO:0008006" key="4">
    <source>
        <dbReference type="Google" id="ProtNLM"/>
    </source>
</evidence>
<organism evidence="2 3">
    <name type="scientific">Volvox africanus</name>
    <dbReference type="NCBI Taxonomy" id="51714"/>
    <lineage>
        <taxon>Eukaryota</taxon>
        <taxon>Viridiplantae</taxon>
        <taxon>Chlorophyta</taxon>
        <taxon>core chlorophytes</taxon>
        <taxon>Chlorophyceae</taxon>
        <taxon>CS clade</taxon>
        <taxon>Chlamydomonadales</taxon>
        <taxon>Volvocaceae</taxon>
        <taxon>Volvox</taxon>
    </lineage>
</organism>
<dbReference type="EMBL" id="BSDZ01000009">
    <property type="protein sequence ID" value="GLI60992.1"/>
    <property type="molecule type" value="Genomic_DNA"/>
</dbReference>
<dbReference type="PANTHER" id="PTHR13011">
    <property type="entry name" value="TFIIF-ALPHA"/>
    <property type="match status" value="1"/>
</dbReference>
<name>A0ABQ5RTR1_9CHLO</name>
<gene>
    <name evidence="2" type="ORF">VaNZ11_003249</name>
</gene>